<sequence>MVSWRPIVVGRYCLHGTRERSACTRAEKHTDRGFLVVVVVLMLLLYCNRKLDEKSWRRRWSRRRRRESAEEGGGHSSSSNSSSSQQAYSSTKHVVSFPPYGLFTSRLAQKQTGHRKQSRVHLDLTVMCLQSSPGPDCDVSPEVHLDLTVTCLQSSPGPDCDVSPEVHLDLTVTCLKSSPGPDCDVPRVHLDLTVTCLQSSPGPDCDVSPPDLTVVSRSSPGPDCGLPDWCLQSSYLTGPDTGLTVVSRVHLDLTSSPGPDCDVSPEVHLDLTVTCLQSSPGPDCDVSPEVHLDLTVMCLHLDLTVTCLQSSPGPDCDVSRVHLLHWELTRIYLESSLGPTGLVCNPRREVTKEIENSFQANGATAEEFSRVSSLPFIHVINEKLCSEGVTYTTPCPNLATETESHSLTTHTNRTV</sequence>
<dbReference type="Proteomes" id="UP001460270">
    <property type="component" value="Unassembled WGS sequence"/>
</dbReference>
<evidence type="ECO:0000313" key="2">
    <source>
        <dbReference type="EMBL" id="KAK7939266.1"/>
    </source>
</evidence>
<proteinExistence type="predicted"/>
<protein>
    <submittedName>
        <fullName evidence="2">Uncharacterized protein</fullName>
    </submittedName>
</protein>
<dbReference type="AlphaFoldDB" id="A0AAW0PU87"/>
<gene>
    <name evidence="2" type="ORF">WMY93_002592</name>
</gene>
<evidence type="ECO:0000313" key="3">
    <source>
        <dbReference type="Proteomes" id="UP001460270"/>
    </source>
</evidence>
<reference evidence="3" key="1">
    <citation type="submission" date="2024-04" db="EMBL/GenBank/DDBJ databases">
        <title>Salinicola lusitanus LLJ914,a marine bacterium isolated from the Okinawa Trough.</title>
        <authorList>
            <person name="Li J."/>
        </authorList>
    </citation>
    <scope>NUCLEOTIDE SEQUENCE [LARGE SCALE GENOMIC DNA]</scope>
</reference>
<dbReference type="EMBL" id="JBBPFD010000002">
    <property type="protein sequence ID" value="KAK7939266.1"/>
    <property type="molecule type" value="Genomic_DNA"/>
</dbReference>
<organism evidence="2 3">
    <name type="scientific">Mugilogobius chulae</name>
    <name type="common">yellowstripe goby</name>
    <dbReference type="NCBI Taxonomy" id="88201"/>
    <lineage>
        <taxon>Eukaryota</taxon>
        <taxon>Metazoa</taxon>
        <taxon>Chordata</taxon>
        <taxon>Craniata</taxon>
        <taxon>Vertebrata</taxon>
        <taxon>Euteleostomi</taxon>
        <taxon>Actinopterygii</taxon>
        <taxon>Neopterygii</taxon>
        <taxon>Teleostei</taxon>
        <taxon>Neoteleostei</taxon>
        <taxon>Acanthomorphata</taxon>
        <taxon>Gobiaria</taxon>
        <taxon>Gobiiformes</taxon>
        <taxon>Gobioidei</taxon>
        <taxon>Gobiidae</taxon>
        <taxon>Gobionellinae</taxon>
        <taxon>Mugilogobius</taxon>
    </lineage>
</organism>
<feature type="compositionally biased region" description="Low complexity" evidence="1">
    <location>
        <begin position="76"/>
        <end position="88"/>
    </location>
</feature>
<evidence type="ECO:0000256" key="1">
    <source>
        <dbReference type="SAM" id="MobiDB-lite"/>
    </source>
</evidence>
<name>A0AAW0PU87_9GOBI</name>
<comment type="caution">
    <text evidence="2">The sequence shown here is derived from an EMBL/GenBank/DDBJ whole genome shotgun (WGS) entry which is preliminary data.</text>
</comment>
<accession>A0AAW0PU87</accession>
<feature type="region of interest" description="Disordered" evidence="1">
    <location>
        <begin position="58"/>
        <end position="88"/>
    </location>
</feature>
<keyword evidence="3" id="KW-1185">Reference proteome</keyword>